<dbReference type="OrthoDB" id="6362633at2759"/>
<keyword evidence="2" id="KW-0418">Kinase</keyword>
<dbReference type="GO" id="GO:0016301">
    <property type="term" value="F:kinase activity"/>
    <property type="evidence" value="ECO:0007669"/>
    <property type="project" value="UniProtKB-KW"/>
</dbReference>
<dbReference type="InterPro" id="IPR006083">
    <property type="entry name" value="PRK/URK"/>
</dbReference>
<dbReference type="Gene3D" id="3.40.50.300">
    <property type="entry name" value="P-loop containing nucleotide triphosphate hydrolases"/>
    <property type="match status" value="1"/>
</dbReference>
<proteinExistence type="predicted"/>
<feature type="domain" description="Phosphoribulokinase/uridine kinase" evidence="1">
    <location>
        <begin position="15"/>
        <end position="207"/>
    </location>
</feature>
<keyword evidence="2" id="KW-0808">Transferase</keyword>
<dbReference type="Pfam" id="PF00485">
    <property type="entry name" value="PRK"/>
    <property type="match status" value="1"/>
</dbReference>
<dbReference type="PANTHER" id="PTHR10285">
    <property type="entry name" value="URIDINE KINASE"/>
    <property type="match status" value="1"/>
</dbReference>
<keyword evidence="3" id="KW-1185">Reference proteome</keyword>
<evidence type="ECO:0000259" key="1">
    <source>
        <dbReference type="Pfam" id="PF00485"/>
    </source>
</evidence>
<protein>
    <submittedName>
        <fullName evidence="2">Uridine kinase</fullName>
    </submittedName>
</protein>
<dbReference type="Proteomes" id="UP000316726">
    <property type="component" value="Chromosome 9"/>
</dbReference>
<accession>A0A5B8MR01</accession>
<reference evidence="2 3" key="1">
    <citation type="submission" date="2018-07" db="EMBL/GenBank/DDBJ databases">
        <title>The complete nuclear genome of the prasinophyte Chloropicon primus (CCMP1205).</title>
        <authorList>
            <person name="Pombert J.-F."/>
            <person name="Otis C."/>
            <person name="Turmel M."/>
            <person name="Lemieux C."/>
        </authorList>
    </citation>
    <scope>NUCLEOTIDE SEQUENCE [LARGE SCALE GENOMIC DNA]</scope>
    <source>
        <strain evidence="2 3">CCMP1205</strain>
    </source>
</reference>
<sequence>MRKGAATGGEGVRYVLAIAGCPGSGKSTLAKRLCSKINCRAEDQQAIATVVPMDGFHYTRAELDQMHRPELAHKRRGSHWTFDSEAFVESVIDITEPGSEASFPSFDHAIGDPVPEAIRVESHHQIVIVEGLYLLLDVPPWNDLYAHFDKRCFIKCPIGLALQRVMHRKVKTLGENPVQAKAQVDFNDKKNAITVWKTRKRADLMIPT</sequence>
<dbReference type="SUPFAM" id="SSF52540">
    <property type="entry name" value="P-loop containing nucleoside triphosphate hydrolases"/>
    <property type="match status" value="1"/>
</dbReference>
<dbReference type="STRING" id="1764295.A0A5B8MR01"/>
<name>A0A5B8MR01_9CHLO</name>
<organism evidence="2 3">
    <name type="scientific">Chloropicon primus</name>
    <dbReference type="NCBI Taxonomy" id="1764295"/>
    <lineage>
        <taxon>Eukaryota</taxon>
        <taxon>Viridiplantae</taxon>
        <taxon>Chlorophyta</taxon>
        <taxon>Chloropicophyceae</taxon>
        <taxon>Chloropicales</taxon>
        <taxon>Chloropicaceae</taxon>
        <taxon>Chloropicon</taxon>
    </lineage>
</organism>
<dbReference type="EMBL" id="CP031042">
    <property type="protein sequence ID" value="QDZ22853.1"/>
    <property type="molecule type" value="Genomic_DNA"/>
</dbReference>
<gene>
    <name evidence="2" type="ORF">A3770_09p53710</name>
</gene>
<evidence type="ECO:0000313" key="2">
    <source>
        <dbReference type="EMBL" id="QDZ22853.1"/>
    </source>
</evidence>
<dbReference type="GO" id="GO:0005524">
    <property type="term" value="F:ATP binding"/>
    <property type="evidence" value="ECO:0007669"/>
    <property type="project" value="InterPro"/>
</dbReference>
<evidence type="ECO:0000313" key="3">
    <source>
        <dbReference type="Proteomes" id="UP000316726"/>
    </source>
</evidence>
<dbReference type="AlphaFoldDB" id="A0A5B8MR01"/>
<dbReference type="InterPro" id="IPR027417">
    <property type="entry name" value="P-loop_NTPase"/>
</dbReference>